<sequence>MRQQQVRRQRWQRFTVIGEPARRKYFNFELTEAQTADPVEALKAIKEKKPSMTMLADSNCWPRQQSWATLKRSLSLTRPKRSTCAEPRKSRQDGHTLAKAVDMCRAEEIAARRSHELAIPGGSDVHKISGPKQKNLRCKFCGANHEFTKGA</sequence>
<reference evidence="2" key="2">
    <citation type="submission" date="2021-02" db="UniProtKB">
        <authorList>
            <consortium name="EnsemblMetazoa"/>
        </authorList>
    </citation>
    <scope>IDENTIFICATION</scope>
    <source>
        <strain evidence="2">JHB</strain>
    </source>
</reference>
<dbReference type="EnsemblMetazoa" id="CPIJ019174-RA">
    <property type="protein sequence ID" value="CPIJ019174-PA"/>
    <property type="gene ID" value="CPIJ019174"/>
</dbReference>
<dbReference type="AlphaFoldDB" id="B0XIA4"/>
<dbReference type="VEuPathDB" id="VectorBase:CPIJ019174"/>
<evidence type="ECO:0000313" key="1">
    <source>
        <dbReference type="EMBL" id="EDS29094.1"/>
    </source>
</evidence>
<dbReference type="KEGG" id="cqu:CpipJ_CPIJ019174"/>
<evidence type="ECO:0000313" key="3">
    <source>
        <dbReference type="Proteomes" id="UP000002320"/>
    </source>
</evidence>
<organism>
    <name type="scientific">Culex quinquefasciatus</name>
    <name type="common">Southern house mosquito</name>
    <name type="synonym">Culex pungens</name>
    <dbReference type="NCBI Taxonomy" id="7176"/>
    <lineage>
        <taxon>Eukaryota</taxon>
        <taxon>Metazoa</taxon>
        <taxon>Ecdysozoa</taxon>
        <taxon>Arthropoda</taxon>
        <taxon>Hexapoda</taxon>
        <taxon>Insecta</taxon>
        <taxon>Pterygota</taxon>
        <taxon>Neoptera</taxon>
        <taxon>Endopterygota</taxon>
        <taxon>Diptera</taxon>
        <taxon>Nematocera</taxon>
        <taxon>Culicoidea</taxon>
        <taxon>Culicidae</taxon>
        <taxon>Culicinae</taxon>
        <taxon>Culicini</taxon>
        <taxon>Culex</taxon>
        <taxon>Culex</taxon>
    </lineage>
</organism>
<name>B0XIA4_CULQU</name>
<dbReference type="EMBL" id="DS233280">
    <property type="protein sequence ID" value="EDS29094.1"/>
    <property type="molecule type" value="Genomic_DNA"/>
</dbReference>
<gene>
    <name evidence="2" type="primary">6053255</name>
    <name evidence="1" type="ORF">CpipJ_CPIJ019174</name>
</gene>
<evidence type="ECO:0000313" key="2">
    <source>
        <dbReference type="EnsemblMetazoa" id="CPIJ019174-PA"/>
    </source>
</evidence>
<keyword evidence="3" id="KW-1185">Reference proteome</keyword>
<accession>B0XIA4</accession>
<proteinExistence type="predicted"/>
<reference evidence="1" key="1">
    <citation type="submission" date="2007-03" db="EMBL/GenBank/DDBJ databases">
        <title>Annotation of Culex pipiens quinquefasciatus.</title>
        <authorList>
            <consortium name="The Broad Institute Genome Sequencing Platform"/>
            <person name="Atkinson P.W."/>
            <person name="Hemingway J."/>
            <person name="Christensen B.M."/>
            <person name="Higgs S."/>
            <person name="Kodira C."/>
            <person name="Hannick L."/>
            <person name="Megy K."/>
            <person name="O'Leary S."/>
            <person name="Pearson M."/>
            <person name="Haas B.J."/>
            <person name="Mauceli E."/>
            <person name="Wortman J.R."/>
            <person name="Lee N.H."/>
            <person name="Guigo R."/>
            <person name="Stanke M."/>
            <person name="Alvarado L."/>
            <person name="Amedeo P."/>
            <person name="Antoine C.H."/>
            <person name="Arensburger P."/>
            <person name="Bidwell S.L."/>
            <person name="Crawford M."/>
            <person name="Camaro F."/>
            <person name="Devon K."/>
            <person name="Engels R."/>
            <person name="Hammond M."/>
            <person name="Howarth C."/>
            <person name="Koehrsen M."/>
            <person name="Lawson D."/>
            <person name="Montgomery P."/>
            <person name="Nene V."/>
            <person name="Nusbaum C."/>
            <person name="Puiu D."/>
            <person name="Romero-Severson J."/>
            <person name="Severson D.W."/>
            <person name="Shumway M."/>
            <person name="Sisk P."/>
            <person name="Stolte C."/>
            <person name="Zeng Q."/>
            <person name="Eisenstadt E."/>
            <person name="Fraser-Liggett C."/>
            <person name="Strausberg R."/>
            <person name="Galagan J."/>
            <person name="Birren B."/>
            <person name="Collins F.H."/>
        </authorList>
    </citation>
    <scope>NUCLEOTIDE SEQUENCE [LARGE SCALE GENOMIC DNA]</scope>
    <source>
        <strain evidence="1">JHB</strain>
    </source>
</reference>
<dbReference type="Proteomes" id="UP000002320">
    <property type="component" value="Unassembled WGS sequence"/>
</dbReference>
<dbReference type="InParanoid" id="B0XIA4"/>
<dbReference type="HOGENOM" id="CLU_1733284_0_0_1"/>
<protein>
    <submittedName>
        <fullName evidence="1 2">Tetratricopeptide repeat protein, tpr</fullName>
    </submittedName>
</protein>